<evidence type="ECO:0000259" key="3">
    <source>
        <dbReference type="Pfam" id="PF18083"/>
    </source>
</evidence>
<evidence type="ECO:0008006" key="6">
    <source>
        <dbReference type="Google" id="ProtNLM"/>
    </source>
</evidence>
<dbReference type="Gene3D" id="3.20.20.220">
    <property type="match status" value="1"/>
</dbReference>
<dbReference type="SUPFAM" id="SSF51730">
    <property type="entry name" value="FAD-linked oxidoreductase"/>
    <property type="match status" value="1"/>
</dbReference>
<feature type="domain" description="Proline dehydrogenase" evidence="2">
    <location>
        <begin position="134"/>
        <end position="417"/>
    </location>
</feature>
<organism evidence="4 5">
    <name type="scientific">Candidatus Lloydbacteria bacterium RIFCSPHIGHO2_02_FULL_51_22</name>
    <dbReference type="NCBI Taxonomy" id="1798663"/>
    <lineage>
        <taxon>Bacteria</taxon>
        <taxon>Candidatus Lloydiibacteriota</taxon>
    </lineage>
</organism>
<dbReference type="PANTHER" id="PTHR13914">
    <property type="entry name" value="PROLINE OXIDASE"/>
    <property type="match status" value="1"/>
</dbReference>
<evidence type="ECO:0000256" key="1">
    <source>
        <dbReference type="ARBA" id="ARBA00023002"/>
    </source>
</evidence>
<dbReference type="AlphaFoldDB" id="A0A1G2D8A1"/>
<comment type="caution">
    <text evidence="4">The sequence shown here is derived from an EMBL/GenBank/DDBJ whole genome shotgun (WGS) entry which is preliminary data.</text>
</comment>
<feature type="domain" description="Proline utilization A N-terminal" evidence="3">
    <location>
        <begin position="37"/>
        <end position="97"/>
    </location>
</feature>
<dbReference type="PANTHER" id="PTHR13914:SF0">
    <property type="entry name" value="PROLINE DEHYDROGENASE 1, MITOCHONDRIAL"/>
    <property type="match status" value="1"/>
</dbReference>
<proteinExistence type="predicted"/>
<evidence type="ECO:0000313" key="5">
    <source>
        <dbReference type="Proteomes" id="UP000178099"/>
    </source>
</evidence>
<sequence>MREPGQLSYGALSQKVDEALPQVLKDIHTHTDRYSPAAMLLRSVAHDKALQAGVLRFVDCLPALSSGADIYEHYRQFVLPHIAALSHALRVLAQCAALPVIRAPAMHALRALIHRAVAPYFIVPDETALCAVMKTYEREGAEVSVDFLGELVVSWKEADAYLAAYVNAMKTHGGHKKPFHISVKFSALYPFLSPENREESIRELTVRFSALLHVAEATNSFVTVDAEMHSVQGIIEDVFVRTVCAPRFRGAPRIGIALQANKKGSYGTAERLASAAKDRGTPFLIRLVKGAYLETETAVAEQKNWPSPVWSEKRETDENWNRICAFLAERWGTVHLSPGTHNPANILYAEECARACGFLHDERFFFQVLYGLGEPIRKMLRARERRVLIYTPVGNLLQGMAYLARRILENTSNQNFLYTLIS</sequence>
<evidence type="ECO:0000313" key="4">
    <source>
        <dbReference type="EMBL" id="OGZ09846.1"/>
    </source>
</evidence>
<dbReference type="GO" id="GO:0004657">
    <property type="term" value="F:proline dehydrogenase activity"/>
    <property type="evidence" value="ECO:0007669"/>
    <property type="project" value="InterPro"/>
</dbReference>
<evidence type="ECO:0000259" key="2">
    <source>
        <dbReference type="Pfam" id="PF01619"/>
    </source>
</evidence>
<dbReference type="InterPro" id="IPR002872">
    <property type="entry name" value="Proline_DH_dom"/>
</dbReference>
<protein>
    <recommendedName>
        <fullName evidence="6">Proline dehydrogenase domain-containing protein</fullName>
    </recommendedName>
</protein>
<accession>A0A1G2D8A1</accession>
<name>A0A1G2D8A1_9BACT</name>
<dbReference type="InterPro" id="IPR015659">
    <property type="entry name" value="Proline_oxidase"/>
</dbReference>
<dbReference type="InterPro" id="IPR041514">
    <property type="entry name" value="PutA_N"/>
</dbReference>
<dbReference type="GO" id="GO:0010133">
    <property type="term" value="P:L-proline catabolic process to L-glutamate"/>
    <property type="evidence" value="ECO:0007669"/>
    <property type="project" value="TreeGrafter"/>
</dbReference>
<gene>
    <name evidence="4" type="ORF">A3D67_02145</name>
</gene>
<keyword evidence="1" id="KW-0560">Oxidoreductase</keyword>
<dbReference type="Pfam" id="PF18083">
    <property type="entry name" value="PutA_N"/>
    <property type="match status" value="1"/>
</dbReference>
<dbReference type="Proteomes" id="UP000178099">
    <property type="component" value="Unassembled WGS sequence"/>
</dbReference>
<dbReference type="InterPro" id="IPR029041">
    <property type="entry name" value="FAD-linked_oxidoreductase-like"/>
</dbReference>
<dbReference type="EMBL" id="MHLN01000046">
    <property type="protein sequence ID" value="OGZ09846.1"/>
    <property type="molecule type" value="Genomic_DNA"/>
</dbReference>
<dbReference type="GO" id="GO:0071949">
    <property type="term" value="F:FAD binding"/>
    <property type="evidence" value="ECO:0007669"/>
    <property type="project" value="TreeGrafter"/>
</dbReference>
<reference evidence="4 5" key="1">
    <citation type="journal article" date="2016" name="Nat. Commun.">
        <title>Thousands of microbial genomes shed light on interconnected biogeochemical processes in an aquifer system.</title>
        <authorList>
            <person name="Anantharaman K."/>
            <person name="Brown C.T."/>
            <person name="Hug L.A."/>
            <person name="Sharon I."/>
            <person name="Castelle C.J."/>
            <person name="Probst A.J."/>
            <person name="Thomas B.C."/>
            <person name="Singh A."/>
            <person name="Wilkins M.J."/>
            <person name="Karaoz U."/>
            <person name="Brodie E.L."/>
            <person name="Williams K.H."/>
            <person name="Hubbard S.S."/>
            <person name="Banfield J.F."/>
        </authorList>
    </citation>
    <scope>NUCLEOTIDE SEQUENCE [LARGE SCALE GENOMIC DNA]</scope>
</reference>
<dbReference type="Pfam" id="PF01619">
    <property type="entry name" value="Pro_dh"/>
    <property type="match status" value="1"/>
</dbReference>